<evidence type="ECO:0000256" key="7">
    <source>
        <dbReference type="SAM" id="MobiDB-lite"/>
    </source>
</evidence>
<keyword evidence="10" id="KW-1185">Reference proteome</keyword>
<feature type="compositionally biased region" description="Basic and acidic residues" evidence="7">
    <location>
        <begin position="1461"/>
        <end position="1471"/>
    </location>
</feature>
<accession>A0A9W9FX18</accession>
<dbReference type="Pfam" id="PF12231">
    <property type="entry name" value="Rif1_N"/>
    <property type="match status" value="1"/>
</dbReference>
<feature type="compositionally biased region" description="Basic and acidic residues" evidence="7">
    <location>
        <begin position="1435"/>
        <end position="1450"/>
    </location>
</feature>
<proteinExistence type="predicted"/>
<evidence type="ECO:0000256" key="5">
    <source>
        <dbReference type="ARBA" id="ARBA00023242"/>
    </source>
</evidence>
<reference evidence="9" key="2">
    <citation type="journal article" date="2023" name="IMA Fungus">
        <title>Comparative genomic study of the Penicillium genus elucidates a diverse pangenome and 15 lateral gene transfer events.</title>
        <authorList>
            <person name="Petersen C."/>
            <person name="Sorensen T."/>
            <person name="Nielsen M.R."/>
            <person name="Sondergaard T.E."/>
            <person name="Sorensen J.L."/>
            <person name="Fitzpatrick D.A."/>
            <person name="Frisvad J.C."/>
            <person name="Nielsen K.L."/>
        </authorList>
    </citation>
    <scope>NUCLEOTIDE SEQUENCE</scope>
    <source>
        <strain evidence="9">IBT 30069</strain>
    </source>
</reference>
<dbReference type="PANTHER" id="PTHR22928:SF3">
    <property type="entry name" value="TELOMERE-ASSOCIATED PROTEIN RIF1"/>
    <property type="match status" value="1"/>
</dbReference>
<feature type="region of interest" description="Disordered" evidence="7">
    <location>
        <begin position="1"/>
        <end position="52"/>
    </location>
</feature>
<feature type="compositionally biased region" description="Polar residues" evidence="7">
    <location>
        <begin position="37"/>
        <end position="52"/>
    </location>
</feature>
<feature type="region of interest" description="Disordered" evidence="7">
    <location>
        <begin position="1303"/>
        <end position="1644"/>
    </location>
</feature>
<keyword evidence="3" id="KW-0158">Chromosome</keyword>
<feature type="compositionally biased region" description="Polar residues" evidence="7">
    <location>
        <begin position="1329"/>
        <end position="1346"/>
    </location>
</feature>
<feature type="compositionally biased region" description="Polar residues" evidence="7">
    <location>
        <begin position="1407"/>
        <end position="1422"/>
    </location>
</feature>
<gene>
    <name evidence="9" type="ORF">N7456_004700</name>
</gene>
<evidence type="ECO:0000256" key="6">
    <source>
        <dbReference type="ARBA" id="ARBA00023306"/>
    </source>
</evidence>
<dbReference type="GO" id="GO:0005634">
    <property type="term" value="C:nucleus"/>
    <property type="evidence" value="ECO:0007669"/>
    <property type="project" value="UniProtKB-SubCell"/>
</dbReference>
<feature type="compositionally biased region" description="Low complexity" evidence="7">
    <location>
        <begin position="1513"/>
        <end position="1529"/>
    </location>
</feature>
<protein>
    <recommendedName>
        <fullName evidence="8">Telomere-associated protein Rif1 N-terminal domain-containing protein</fullName>
    </recommendedName>
</protein>
<name>A0A9W9FX18_9EURO</name>
<feature type="compositionally biased region" description="Polar residues" evidence="7">
    <location>
        <begin position="1357"/>
        <end position="1366"/>
    </location>
</feature>
<feature type="compositionally biased region" description="Basic residues" evidence="7">
    <location>
        <begin position="1255"/>
        <end position="1272"/>
    </location>
</feature>
<dbReference type="PANTHER" id="PTHR22928">
    <property type="entry name" value="TELOMERE-ASSOCIATED PROTEIN RIF1"/>
    <property type="match status" value="1"/>
</dbReference>
<keyword evidence="4" id="KW-0779">Telomere</keyword>
<comment type="subcellular location">
    <subcellularLocation>
        <location evidence="2">Chromosome</location>
        <location evidence="2">Telomere</location>
    </subcellularLocation>
    <subcellularLocation>
        <location evidence="1">Nucleus</location>
    </subcellularLocation>
</comment>
<feature type="domain" description="Telomere-associated protein Rif1 N-terminal" evidence="8">
    <location>
        <begin position="131"/>
        <end position="504"/>
    </location>
</feature>
<evidence type="ECO:0000256" key="4">
    <source>
        <dbReference type="ARBA" id="ARBA00022895"/>
    </source>
</evidence>
<keyword evidence="5" id="KW-0539">Nucleus</keyword>
<sequence length="1790" mass="196459">MVEMLGPLPARPPTPPRPGSRIDESETDTPDRHPIATPQTANSSRVLPSSRASKQVGWSPYLCTTVELPDPMKPLPRDSPFMQKDPKPWASPFKSILKECNTSIPVLSSYEDPASDTGSLAMLLESVVQQLEGENIPSRRDAYMQLFNALRTYDQLPPTKDIAEKLGAITGFIQRDVSRTLENGAPLDTNLANQALKLTAAFVWNSEVIPLLSDEFKVFLLDHATTCFQEAKAPKSVLTHYMSILSAQNFGSRIMTNVRVTRLLTALQDITKHVTGKAIALHRLAIYQRLLSQSKSVFISQSPLWAEHLVFGLLNQMKDSRVKAIGLGFQVAAAAGPNNTLSNTLRDLFARPLENNRKLITEIRDRMTRMMANSESGVHIPQIWSVIILLLRCKTWNLEHWEYFKEWVLVLQKCFNCSDPSIKAQAIVGWNRFIFAVHPNESTSRSLLKMLGKPILSQFERRKSDKSGSVPPPLALSSYYNFLYYTFRPSLPHSHLDVIWEEYIGTPTASTFSSAPALSDVQAHVLSNLLWNPQVKVWSEDRINESNKIEAEDLAPIDSKWIRSRVNTVLKAFEPMLKSSVWDANEFEKSNIACSWDSLSSALSLASSKEITPSAESMQAVASVLALLHRLWDAGPPSLNVPVEAGADVFFERFRFLSTTMISSLGSIPFTERLLLKASDGTFQSSHTPTHRKSTSGTNLHSPILHLLRAVSAPSISITPTLSYVGLVEGIIQAACNGRISRGSRLELLQQCADLHTAEPTSSDSSSSPLLEVAWKASARAAADALQSFPVESARERDGSVSRDYDNVTKILAAGIKLHDVFQEWSHLLSSFVRVARTERGDQALPALIIEPLAECLMNLPAQDTYLPSASLLSQSLSIPFLQSNEVGKAHTVVQHMGPPPFPTKFIESIGRTLRVAYDGFSGSQSQGFAGFIESLTSFLGSGAPHFRSRLLETLQSALGPWIKDDKSKLEVKNGVDSRILTACRALTFAIVNVLQTSVNDDLSSLRKFDEIICAGLDSSHASRAKKFVDFWYSTSSHANKVSEKTSIGVSLKAAVERLTVTANPEEEAQNTLISSLPAQRPIIEFNPSMRPQGESYLHLNSSPVIGFHEPPAEETTEPLEEPQLPTNSGPYVDGSHASLSFPGNRREVFQMIDAIRSSSPANTPGRLGFETPVHLRGLRASQSALEIPLTPTLAPTENEEAFIGSSPTPATRDPTPASKSDIPVLRHQDIVMDDASDIPSSPPEITSRSPSPRKNNRNRTRNARRKSQKVKRALEKKTSEEQSAPSSPVISAVMDTLEPSHVDVPEEPKENEVALQVDERPPSRRTRSALSQSTENDQNSVTPASLGTPVKPAIASSVQNSATKSASRKKRPRTPSKLDDIENQQKQAQSTGAEETESLPPINDYADSSSDDLQIASQLSQDLGLAVDQSSPSLERKSIERQLTEEPSPHKVTNTKKRKRSEDDNPPKASKEKRRSTRLLSKPIDSLDLASPDVTQSQQETDVNEASQTYSADPVPLAAVPPLVIDLLDSPGPTTRRSTRKSQNKEGSVLSQQSSPVKPPKSTPKSTAKQAEYSELSPSMSRRHRSFVRGEGGKFTKTRNTPRSQSTRDDDINATQTSENQTDTKTSLSTEPTEPAEAFSQPGQLEVQAPIENGPPTGTLNDSLISEIPPVSTEEATDSQVTDVPRVANPSHEDTAVQMDVDTEFKPSNDQDKPAEHVVTTATVGIQTESIPTSKPDTSDTTITASLKKLLNDMKQTTLSSDALREIDDLLFNIRVEAHDASRRLDKTA</sequence>
<dbReference type="OrthoDB" id="5399929at2759"/>
<dbReference type="InterPro" id="IPR022031">
    <property type="entry name" value="Rif1_N"/>
</dbReference>
<evidence type="ECO:0000256" key="3">
    <source>
        <dbReference type="ARBA" id="ARBA00022454"/>
    </source>
</evidence>
<evidence type="ECO:0000313" key="9">
    <source>
        <dbReference type="EMBL" id="KAJ5108025.1"/>
    </source>
</evidence>
<dbReference type="GO" id="GO:0000723">
    <property type="term" value="P:telomere maintenance"/>
    <property type="evidence" value="ECO:0007669"/>
    <property type="project" value="TreeGrafter"/>
</dbReference>
<feature type="compositionally biased region" description="Pro residues" evidence="7">
    <location>
        <begin position="9"/>
        <end position="18"/>
    </location>
</feature>
<comment type="caution">
    <text evidence="9">The sequence shown here is derived from an EMBL/GenBank/DDBJ whole genome shotgun (WGS) entry which is preliminary data.</text>
</comment>
<dbReference type="EMBL" id="JAPQKH010000003">
    <property type="protein sequence ID" value="KAJ5108025.1"/>
    <property type="molecule type" value="Genomic_DNA"/>
</dbReference>
<keyword evidence="6" id="KW-0131">Cell cycle</keyword>
<feature type="region of interest" description="Disordered" evidence="7">
    <location>
        <begin position="1672"/>
        <end position="1696"/>
    </location>
</feature>
<feature type="compositionally biased region" description="Basic and acidic residues" evidence="7">
    <location>
        <begin position="1303"/>
        <end position="1323"/>
    </location>
</feature>
<feature type="region of interest" description="Disordered" evidence="7">
    <location>
        <begin position="1107"/>
        <end position="1129"/>
    </location>
</feature>
<evidence type="ECO:0000256" key="1">
    <source>
        <dbReference type="ARBA" id="ARBA00004123"/>
    </source>
</evidence>
<dbReference type="Proteomes" id="UP001149165">
    <property type="component" value="Unassembled WGS sequence"/>
</dbReference>
<evidence type="ECO:0000313" key="10">
    <source>
        <dbReference type="Proteomes" id="UP001149165"/>
    </source>
</evidence>
<feature type="compositionally biased region" description="Polar residues" evidence="7">
    <location>
        <begin position="1494"/>
        <end position="1512"/>
    </location>
</feature>
<reference evidence="9" key="1">
    <citation type="submission" date="2022-11" db="EMBL/GenBank/DDBJ databases">
        <authorList>
            <person name="Petersen C."/>
        </authorList>
    </citation>
    <scope>NUCLEOTIDE SEQUENCE</scope>
    <source>
        <strain evidence="9">IBT 30069</strain>
    </source>
</reference>
<evidence type="ECO:0000256" key="2">
    <source>
        <dbReference type="ARBA" id="ARBA00004574"/>
    </source>
</evidence>
<dbReference type="GO" id="GO:0140445">
    <property type="term" value="C:chromosome, telomeric repeat region"/>
    <property type="evidence" value="ECO:0007669"/>
    <property type="project" value="TreeGrafter"/>
</dbReference>
<feature type="compositionally biased region" description="Polar residues" evidence="7">
    <location>
        <begin position="1614"/>
        <end position="1633"/>
    </location>
</feature>
<organism evidence="9 10">
    <name type="scientific">Penicillium angulare</name>
    <dbReference type="NCBI Taxonomy" id="116970"/>
    <lineage>
        <taxon>Eukaryota</taxon>
        <taxon>Fungi</taxon>
        <taxon>Dikarya</taxon>
        <taxon>Ascomycota</taxon>
        <taxon>Pezizomycotina</taxon>
        <taxon>Eurotiomycetes</taxon>
        <taxon>Eurotiomycetidae</taxon>
        <taxon>Eurotiales</taxon>
        <taxon>Aspergillaceae</taxon>
        <taxon>Penicillium</taxon>
    </lineage>
</organism>
<feature type="compositionally biased region" description="Polar residues" evidence="7">
    <location>
        <begin position="1385"/>
        <end position="1394"/>
    </location>
</feature>
<feature type="region of interest" description="Disordered" evidence="7">
    <location>
        <begin position="1190"/>
        <end position="1291"/>
    </location>
</feature>
<evidence type="ECO:0000259" key="8">
    <source>
        <dbReference type="Pfam" id="PF12231"/>
    </source>
</evidence>
<feature type="compositionally biased region" description="Basic and acidic residues" evidence="7">
    <location>
        <begin position="20"/>
        <end position="34"/>
    </location>
</feature>